<proteinExistence type="predicted"/>
<reference evidence="1 2" key="1">
    <citation type="submission" date="2018-06" db="EMBL/GenBank/DDBJ databases">
        <title>Paenibacillus imtechensis sp. nov.</title>
        <authorList>
            <person name="Pinnaka A.K."/>
            <person name="Singh H."/>
            <person name="Kaur M."/>
        </authorList>
    </citation>
    <scope>NUCLEOTIDE SEQUENCE [LARGE SCALE GENOMIC DNA]</scope>
    <source>
        <strain evidence="1 2">SMB1</strain>
    </source>
</reference>
<keyword evidence="2" id="KW-1185">Reference proteome</keyword>
<organism evidence="1 2">
    <name type="scientific">Paenibacillus sambharensis</name>
    <dbReference type="NCBI Taxonomy" id="1803190"/>
    <lineage>
        <taxon>Bacteria</taxon>
        <taxon>Bacillati</taxon>
        <taxon>Bacillota</taxon>
        <taxon>Bacilli</taxon>
        <taxon>Bacillales</taxon>
        <taxon>Paenibacillaceae</taxon>
        <taxon>Paenibacillus</taxon>
    </lineage>
</organism>
<dbReference type="GO" id="GO:0043937">
    <property type="term" value="P:regulation of sporulation"/>
    <property type="evidence" value="ECO:0007669"/>
    <property type="project" value="InterPro"/>
</dbReference>
<accession>A0A2W1LC06</accession>
<dbReference type="Pfam" id="PF09388">
    <property type="entry name" value="SpoOE-like"/>
    <property type="match status" value="1"/>
</dbReference>
<dbReference type="AlphaFoldDB" id="A0A2W1LC06"/>
<evidence type="ECO:0000313" key="2">
    <source>
        <dbReference type="Proteomes" id="UP000249522"/>
    </source>
</evidence>
<dbReference type="EMBL" id="QKRB01000038">
    <property type="protein sequence ID" value="PZD96413.1"/>
    <property type="molecule type" value="Genomic_DNA"/>
</dbReference>
<dbReference type="RefSeq" id="WP_111146107.1">
    <property type="nucleotide sequence ID" value="NZ_QKRB01000038.1"/>
</dbReference>
<evidence type="ECO:0000313" key="1">
    <source>
        <dbReference type="EMBL" id="PZD96413.1"/>
    </source>
</evidence>
<dbReference type="InterPro" id="IPR018540">
    <property type="entry name" value="Spo0E-like"/>
</dbReference>
<dbReference type="Proteomes" id="UP000249522">
    <property type="component" value="Unassembled WGS sequence"/>
</dbReference>
<dbReference type="SUPFAM" id="SSF140500">
    <property type="entry name" value="BAS1536-like"/>
    <property type="match status" value="1"/>
</dbReference>
<protein>
    <submittedName>
        <fullName evidence="1">Aspartyl-phosphate phosphatase Spo0E family protein</fullName>
    </submittedName>
</protein>
<comment type="caution">
    <text evidence="1">The sequence shown here is derived from an EMBL/GenBank/DDBJ whole genome shotgun (WGS) entry which is preliminary data.</text>
</comment>
<dbReference type="InterPro" id="IPR036638">
    <property type="entry name" value="HLH_DNA-bd_sf"/>
</dbReference>
<dbReference type="OrthoDB" id="2679614at2"/>
<name>A0A2W1LC06_9BACL</name>
<dbReference type="InterPro" id="IPR037208">
    <property type="entry name" value="Spo0E-like_sf"/>
</dbReference>
<sequence length="65" mass="7423">MNKNLLVNQLQTLRLQLYEVAETRGSLTDPDVLALSEQVDQLIVVLQTIHREERDRASRKPGPVL</sequence>
<dbReference type="Gene3D" id="4.10.280.10">
    <property type="entry name" value="Helix-loop-helix DNA-binding domain"/>
    <property type="match status" value="1"/>
</dbReference>
<gene>
    <name evidence="1" type="ORF">DNH61_07850</name>
</gene>
<dbReference type="GO" id="GO:0046983">
    <property type="term" value="F:protein dimerization activity"/>
    <property type="evidence" value="ECO:0007669"/>
    <property type="project" value="InterPro"/>
</dbReference>